<gene>
    <name evidence="2" type="ORF">ACH4OY_25760</name>
</gene>
<dbReference type="Proteomes" id="UP001611075">
    <property type="component" value="Unassembled WGS sequence"/>
</dbReference>
<feature type="region of interest" description="Disordered" evidence="1">
    <location>
        <begin position="19"/>
        <end position="40"/>
    </location>
</feature>
<protein>
    <submittedName>
        <fullName evidence="2">Uncharacterized protein</fullName>
    </submittedName>
</protein>
<sequence>LLTSAVMLASARADLKSTSQSEMLTHRSMSRSSSVAGEPGKRHRCIGQYRISHAFGGMVTELREGGVDGLMLAWSR</sequence>
<evidence type="ECO:0000256" key="1">
    <source>
        <dbReference type="SAM" id="MobiDB-lite"/>
    </source>
</evidence>
<name>A0ABW7SVM3_9ACTN</name>
<evidence type="ECO:0000313" key="2">
    <source>
        <dbReference type="EMBL" id="MFI0796058.1"/>
    </source>
</evidence>
<keyword evidence="3" id="KW-1185">Reference proteome</keyword>
<dbReference type="RefSeq" id="WP_396683836.1">
    <property type="nucleotide sequence ID" value="NZ_JBIRPU010000023.1"/>
</dbReference>
<accession>A0ABW7SVM3</accession>
<feature type="non-terminal residue" evidence="2">
    <location>
        <position position="1"/>
    </location>
</feature>
<comment type="caution">
    <text evidence="2">The sequence shown here is derived from an EMBL/GenBank/DDBJ whole genome shotgun (WGS) entry which is preliminary data.</text>
</comment>
<dbReference type="EMBL" id="JBIRPU010000023">
    <property type="protein sequence ID" value="MFI0796058.1"/>
    <property type="molecule type" value="Genomic_DNA"/>
</dbReference>
<evidence type="ECO:0000313" key="3">
    <source>
        <dbReference type="Proteomes" id="UP001611075"/>
    </source>
</evidence>
<reference evidence="2 3" key="1">
    <citation type="submission" date="2024-10" db="EMBL/GenBank/DDBJ databases">
        <title>The Natural Products Discovery Center: Release of the First 8490 Sequenced Strains for Exploring Actinobacteria Biosynthetic Diversity.</title>
        <authorList>
            <person name="Kalkreuter E."/>
            <person name="Kautsar S.A."/>
            <person name="Yang D."/>
            <person name="Bader C.D."/>
            <person name="Teijaro C.N."/>
            <person name="Fluegel L."/>
            <person name="Davis C.M."/>
            <person name="Simpson J.R."/>
            <person name="Lauterbach L."/>
            <person name="Steele A.D."/>
            <person name="Gui C."/>
            <person name="Meng S."/>
            <person name="Li G."/>
            <person name="Viehrig K."/>
            <person name="Ye F."/>
            <person name="Su P."/>
            <person name="Kiefer A.F."/>
            <person name="Nichols A."/>
            <person name="Cepeda A.J."/>
            <person name="Yan W."/>
            <person name="Fan B."/>
            <person name="Jiang Y."/>
            <person name="Adhikari A."/>
            <person name="Zheng C.-J."/>
            <person name="Schuster L."/>
            <person name="Cowan T.M."/>
            <person name="Smanski M.J."/>
            <person name="Chevrette M.G."/>
            <person name="De Carvalho L.P.S."/>
            <person name="Shen B."/>
        </authorList>
    </citation>
    <scope>NUCLEOTIDE SEQUENCE [LARGE SCALE GENOMIC DNA]</scope>
    <source>
        <strain evidence="2 3">NPDC021253</strain>
    </source>
</reference>
<proteinExistence type="predicted"/>
<organism evidence="2 3">
    <name type="scientific">Micromonospora rubida</name>
    <dbReference type="NCBI Taxonomy" id="2697657"/>
    <lineage>
        <taxon>Bacteria</taxon>
        <taxon>Bacillati</taxon>
        <taxon>Actinomycetota</taxon>
        <taxon>Actinomycetes</taxon>
        <taxon>Micromonosporales</taxon>
        <taxon>Micromonosporaceae</taxon>
        <taxon>Micromonospora</taxon>
    </lineage>
</organism>